<dbReference type="Proteomes" id="UP000377595">
    <property type="component" value="Unassembled WGS sequence"/>
</dbReference>
<evidence type="ECO:0000259" key="1">
    <source>
        <dbReference type="Pfam" id="PF00501"/>
    </source>
</evidence>
<accession>A0A5M3XFX0</accession>
<dbReference type="InterPro" id="IPR042099">
    <property type="entry name" value="ANL_N_sf"/>
</dbReference>
<dbReference type="InterPro" id="IPR050237">
    <property type="entry name" value="ATP-dep_AMP-bd_enzyme"/>
</dbReference>
<dbReference type="EMBL" id="BLAF01000012">
    <property type="protein sequence ID" value="GES19536.1"/>
    <property type="molecule type" value="Genomic_DNA"/>
</dbReference>
<organism evidence="3 4">
    <name type="scientific">Acrocarpospora pleiomorpha</name>
    <dbReference type="NCBI Taxonomy" id="90975"/>
    <lineage>
        <taxon>Bacteria</taxon>
        <taxon>Bacillati</taxon>
        <taxon>Actinomycetota</taxon>
        <taxon>Actinomycetes</taxon>
        <taxon>Streptosporangiales</taxon>
        <taxon>Streptosporangiaceae</taxon>
        <taxon>Acrocarpospora</taxon>
    </lineage>
</organism>
<evidence type="ECO:0000313" key="3">
    <source>
        <dbReference type="EMBL" id="GES19536.1"/>
    </source>
</evidence>
<dbReference type="SUPFAM" id="SSF56801">
    <property type="entry name" value="Acetyl-CoA synthetase-like"/>
    <property type="match status" value="1"/>
</dbReference>
<dbReference type="PANTHER" id="PTHR43767:SF1">
    <property type="entry name" value="NONRIBOSOMAL PEPTIDE SYNTHASE PES1 (EUROFUNG)-RELATED"/>
    <property type="match status" value="1"/>
</dbReference>
<dbReference type="InterPro" id="IPR025110">
    <property type="entry name" value="AMP-bd_C"/>
</dbReference>
<dbReference type="InterPro" id="IPR020845">
    <property type="entry name" value="AMP-binding_CS"/>
</dbReference>
<dbReference type="GO" id="GO:0016878">
    <property type="term" value="F:acid-thiol ligase activity"/>
    <property type="evidence" value="ECO:0007669"/>
    <property type="project" value="UniProtKB-ARBA"/>
</dbReference>
<dbReference type="PROSITE" id="PS00455">
    <property type="entry name" value="AMP_BINDING"/>
    <property type="match status" value="1"/>
</dbReference>
<comment type="caution">
    <text evidence="3">The sequence shown here is derived from an EMBL/GenBank/DDBJ whole genome shotgun (WGS) entry which is preliminary data.</text>
</comment>
<dbReference type="Gene3D" id="3.40.50.12780">
    <property type="entry name" value="N-terminal domain of ligase-like"/>
    <property type="match status" value="1"/>
</dbReference>
<reference evidence="3 4" key="1">
    <citation type="submission" date="2019-10" db="EMBL/GenBank/DDBJ databases">
        <title>Whole genome shotgun sequence of Acrocarpospora pleiomorpha NBRC 16267.</title>
        <authorList>
            <person name="Ichikawa N."/>
            <person name="Kimura A."/>
            <person name="Kitahashi Y."/>
            <person name="Komaki H."/>
            <person name="Oguchi A."/>
        </authorList>
    </citation>
    <scope>NUCLEOTIDE SEQUENCE [LARGE SCALE GENOMIC DNA]</scope>
    <source>
        <strain evidence="3 4">NBRC 16267</strain>
    </source>
</reference>
<evidence type="ECO:0000313" key="4">
    <source>
        <dbReference type="Proteomes" id="UP000377595"/>
    </source>
</evidence>
<dbReference type="RefSeq" id="WP_155344621.1">
    <property type="nucleotide sequence ID" value="NZ_BAAAHM010000022.1"/>
</dbReference>
<dbReference type="InterPro" id="IPR000873">
    <property type="entry name" value="AMP-dep_synth/lig_dom"/>
</dbReference>
<feature type="domain" description="AMP-dependent synthetase/ligase" evidence="1">
    <location>
        <begin position="13"/>
        <end position="369"/>
    </location>
</feature>
<proteinExistence type="predicted"/>
<gene>
    <name evidence="3" type="primary">fadD13</name>
    <name evidence="3" type="ORF">Aple_024320</name>
</gene>
<dbReference type="AlphaFoldDB" id="A0A5M3XFX0"/>
<name>A0A5M3XFX0_9ACTN</name>
<evidence type="ECO:0000259" key="2">
    <source>
        <dbReference type="Pfam" id="PF13193"/>
    </source>
</evidence>
<dbReference type="PANTHER" id="PTHR43767">
    <property type="entry name" value="LONG-CHAIN-FATTY-ACID--COA LIGASE"/>
    <property type="match status" value="1"/>
</dbReference>
<protein>
    <submittedName>
        <fullName evidence="3">Long-chain-fatty-acid--CoA ligase FadD13</fullName>
    </submittedName>
</protein>
<keyword evidence="3" id="KW-0436">Ligase</keyword>
<keyword evidence="4" id="KW-1185">Reference proteome</keyword>
<dbReference type="OrthoDB" id="9803968at2"/>
<dbReference type="InterPro" id="IPR045851">
    <property type="entry name" value="AMP-bd_C_sf"/>
</dbReference>
<dbReference type="Gene3D" id="3.30.300.30">
    <property type="match status" value="1"/>
</dbReference>
<feature type="domain" description="AMP-binding enzyme C-terminal" evidence="2">
    <location>
        <begin position="419"/>
        <end position="494"/>
    </location>
</feature>
<dbReference type="Pfam" id="PF00501">
    <property type="entry name" value="AMP-binding"/>
    <property type="match status" value="1"/>
</dbReference>
<dbReference type="Pfam" id="PF13193">
    <property type="entry name" value="AMP-binding_C"/>
    <property type="match status" value="1"/>
</dbReference>
<sequence>MPSPRITASLTYWSTRTPNAVAIECDGTTLTWRELAGSVESLAGHLAADGLRAGDRIGYLCQNGVGVIQAILAAVALDAIVVPLNIRLTIPELSWIVDDAGLDALLVDQAYSRQALELREGRALRLYWQGPGCPPWARPLDTGSAGASAGRLKRAVGDPDVPAFISYTSGTTGRPKGAVLTHGNVLAAAISFSITESMTRHDSCLLVLPLAFTGSLMATWAPTYYTGARFVMHARFDAARTLAELESGNITVFPAVPVVFDQLAALPQFDTADLSTLRVAKAGGAPPSAATLARYVRRGTPIGQGYGMTESTGVGASLPQEDFERKAGSTGVTNYGIELAIMDAEGTPLPADEVGEICLRGAAVMWGYWRNPEATAETLRDGWLRTGDLGRLDDEGYLTIMGREKDMVLSGGLNVYPGEIERIIMLDPRVSEAAVVAVPDDRWGEVPAAVVVSDSADLTAAMVLDVCRLELADYKVPKYVYVRPEPLPRTMSGKVAKAEVRAELSSHVGGRA</sequence>